<gene>
    <name evidence="1" type="ORF">EVAR_97460_1</name>
</gene>
<dbReference type="Proteomes" id="UP000299102">
    <property type="component" value="Unassembled WGS sequence"/>
</dbReference>
<sequence length="189" mass="20176">MRPAVPAAATEAPGAAGNTADWGKIAFDLEAARFSYSTAPRGPRPPRPSAADDIPAVFALDFSASPPAPAPPFESAICCFLDVRGGGKVGANARSAAAPVPEADERRRRLAAPTCYHAMKSSHRLYCQFHAFAACNSVLNKSSEHSPLVYAVAHARRYATYFRKSQRACRRYDALDFGCGLLVPSAVCF</sequence>
<comment type="caution">
    <text evidence="1">The sequence shown here is derived from an EMBL/GenBank/DDBJ whole genome shotgun (WGS) entry which is preliminary data.</text>
</comment>
<proteinExistence type="predicted"/>
<dbReference type="AlphaFoldDB" id="A0A4C1X0Z9"/>
<keyword evidence="2" id="KW-1185">Reference proteome</keyword>
<protein>
    <submittedName>
        <fullName evidence="1">Uncharacterized protein</fullName>
    </submittedName>
</protein>
<reference evidence="1 2" key="1">
    <citation type="journal article" date="2019" name="Commun. Biol.">
        <title>The bagworm genome reveals a unique fibroin gene that provides high tensile strength.</title>
        <authorList>
            <person name="Kono N."/>
            <person name="Nakamura H."/>
            <person name="Ohtoshi R."/>
            <person name="Tomita M."/>
            <person name="Numata K."/>
            <person name="Arakawa K."/>
        </authorList>
    </citation>
    <scope>NUCLEOTIDE SEQUENCE [LARGE SCALE GENOMIC DNA]</scope>
</reference>
<evidence type="ECO:0000313" key="2">
    <source>
        <dbReference type="Proteomes" id="UP000299102"/>
    </source>
</evidence>
<dbReference type="EMBL" id="BGZK01000683">
    <property type="protein sequence ID" value="GBP56039.1"/>
    <property type="molecule type" value="Genomic_DNA"/>
</dbReference>
<name>A0A4C1X0Z9_EUMVA</name>
<evidence type="ECO:0000313" key="1">
    <source>
        <dbReference type="EMBL" id="GBP56039.1"/>
    </source>
</evidence>
<accession>A0A4C1X0Z9</accession>
<organism evidence="1 2">
    <name type="scientific">Eumeta variegata</name>
    <name type="common">Bagworm moth</name>
    <name type="synonym">Eumeta japonica</name>
    <dbReference type="NCBI Taxonomy" id="151549"/>
    <lineage>
        <taxon>Eukaryota</taxon>
        <taxon>Metazoa</taxon>
        <taxon>Ecdysozoa</taxon>
        <taxon>Arthropoda</taxon>
        <taxon>Hexapoda</taxon>
        <taxon>Insecta</taxon>
        <taxon>Pterygota</taxon>
        <taxon>Neoptera</taxon>
        <taxon>Endopterygota</taxon>
        <taxon>Lepidoptera</taxon>
        <taxon>Glossata</taxon>
        <taxon>Ditrysia</taxon>
        <taxon>Tineoidea</taxon>
        <taxon>Psychidae</taxon>
        <taxon>Oiketicinae</taxon>
        <taxon>Eumeta</taxon>
    </lineage>
</organism>